<accession>A0A3G5AEE4</accession>
<evidence type="ECO:0000313" key="1">
    <source>
        <dbReference type="EMBL" id="AYV84641.1"/>
    </source>
</evidence>
<dbReference type="EMBL" id="MK072414">
    <property type="protein sequence ID" value="AYV84641.1"/>
    <property type="molecule type" value="Genomic_DNA"/>
</dbReference>
<sequence>MRHKQHQQRKYQIIKKLKKSLSHKYKIINIFDYNDLFTYILKFADEKDKIELACANIKIRKLVLNSKLCPVYYKFNATFFVNNISNQEVLDIYKRYSDIFKKILTAQFLKTYCSCCSYGCCCFQFHKDEKKCFACCINGFYPFRRCCQRVLFSSSVLARFTATFKKPVAKYIFPTKPSKSHPLSLQPEYELNRNSRPIGAAAIKNRMKYKQNNR</sequence>
<proteinExistence type="predicted"/>
<gene>
    <name evidence="1" type="ORF">Hyperionvirus32_8</name>
</gene>
<name>A0A3G5AEE4_9VIRU</name>
<protein>
    <submittedName>
        <fullName evidence="1">Uncharacterized protein</fullName>
    </submittedName>
</protein>
<reference evidence="1" key="1">
    <citation type="submission" date="2018-10" db="EMBL/GenBank/DDBJ databases">
        <title>Hidden diversity of soil giant viruses.</title>
        <authorList>
            <person name="Schulz F."/>
            <person name="Alteio L."/>
            <person name="Goudeau D."/>
            <person name="Ryan E.M."/>
            <person name="Malmstrom R.R."/>
            <person name="Blanchard J."/>
            <person name="Woyke T."/>
        </authorList>
    </citation>
    <scope>NUCLEOTIDE SEQUENCE</scope>
    <source>
        <strain evidence="1">HYV1</strain>
    </source>
</reference>
<organism evidence="1">
    <name type="scientific">Hyperionvirus sp</name>
    <dbReference type="NCBI Taxonomy" id="2487770"/>
    <lineage>
        <taxon>Viruses</taxon>
        <taxon>Varidnaviria</taxon>
        <taxon>Bamfordvirae</taxon>
        <taxon>Nucleocytoviricota</taxon>
        <taxon>Megaviricetes</taxon>
        <taxon>Imitervirales</taxon>
        <taxon>Mimiviridae</taxon>
        <taxon>Klosneuvirinae</taxon>
    </lineage>
</organism>